<dbReference type="PROSITE" id="PS50977">
    <property type="entry name" value="HTH_TETR_2"/>
    <property type="match status" value="1"/>
</dbReference>
<dbReference type="OrthoDB" id="9814200at2"/>
<dbReference type="PANTHER" id="PTHR30055">
    <property type="entry name" value="HTH-TYPE TRANSCRIPTIONAL REGULATOR RUTR"/>
    <property type="match status" value="1"/>
</dbReference>
<accession>A0A1M5QDK9</accession>
<feature type="DNA-binding region" description="H-T-H motif" evidence="2">
    <location>
        <begin position="33"/>
        <end position="52"/>
    </location>
</feature>
<dbReference type="Gene3D" id="1.10.357.10">
    <property type="entry name" value="Tetracycline Repressor, domain 2"/>
    <property type="match status" value="1"/>
</dbReference>
<proteinExistence type="predicted"/>
<organism evidence="4 5">
    <name type="scientific">Virgibacillus chiguensis</name>
    <dbReference type="NCBI Taxonomy" id="411959"/>
    <lineage>
        <taxon>Bacteria</taxon>
        <taxon>Bacillati</taxon>
        <taxon>Bacillota</taxon>
        <taxon>Bacilli</taxon>
        <taxon>Bacillales</taxon>
        <taxon>Bacillaceae</taxon>
        <taxon>Virgibacillus</taxon>
    </lineage>
</organism>
<dbReference type="Gene3D" id="1.10.10.60">
    <property type="entry name" value="Homeodomain-like"/>
    <property type="match status" value="1"/>
</dbReference>
<dbReference type="AlphaFoldDB" id="A0A1M5QDK9"/>
<keyword evidence="5" id="KW-1185">Reference proteome</keyword>
<dbReference type="InterPro" id="IPR036271">
    <property type="entry name" value="Tet_transcr_reg_TetR-rel_C_sf"/>
</dbReference>
<dbReference type="Pfam" id="PF00440">
    <property type="entry name" value="TetR_N"/>
    <property type="match status" value="1"/>
</dbReference>
<name>A0A1M5QDK9_9BACI</name>
<dbReference type="RefSeq" id="WP_073006363.1">
    <property type="nucleotide sequence ID" value="NZ_FQXD01000004.1"/>
</dbReference>
<dbReference type="GO" id="GO:0003700">
    <property type="term" value="F:DNA-binding transcription factor activity"/>
    <property type="evidence" value="ECO:0007669"/>
    <property type="project" value="TreeGrafter"/>
</dbReference>
<dbReference type="PRINTS" id="PR00455">
    <property type="entry name" value="HTHTETR"/>
</dbReference>
<gene>
    <name evidence="4" type="ORF">SAMN05421807_10481</name>
</gene>
<dbReference type="InterPro" id="IPR009057">
    <property type="entry name" value="Homeodomain-like_sf"/>
</dbReference>
<dbReference type="InterPro" id="IPR001647">
    <property type="entry name" value="HTH_TetR"/>
</dbReference>
<dbReference type="PANTHER" id="PTHR30055:SF212">
    <property type="entry name" value="TETR-FAMILY FAMILY TRANSCRIPTIONAL REGULATOR"/>
    <property type="match status" value="1"/>
</dbReference>
<dbReference type="SUPFAM" id="SSF46689">
    <property type="entry name" value="Homeodomain-like"/>
    <property type="match status" value="1"/>
</dbReference>
<evidence type="ECO:0000313" key="5">
    <source>
        <dbReference type="Proteomes" id="UP000184079"/>
    </source>
</evidence>
<dbReference type="InterPro" id="IPR050109">
    <property type="entry name" value="HTH-type_TetR-like_transc_reg"/>
</dbReference>
<reference evidence="5" key="1">
    <citation type="submission" date="2016-11" db="EMBL/GenBank/DDBJ databases">
        <authorList>
            <person name="Varghese N."/>
            <person name="Submissions S."/>
        </authorList>
    </citation>
    <scope>NUCLEOTIDE SEQUENCE [LARGE SCALE GENOMIC DNA]</scope>
    <source>
        <strain evidence="5">CGMCC 1.6496</strain>
    </source>
</reference>
<evidence type="ECO:0000256" key="2">
    <source>
        <dbReference type="PROSITE-ProRule" id="PRU00335"/>
    </source>
</evidence>
<dbReference type="SUPFAM" id="SSF48498">
    <property type="entry name" value="Tetracyclin repressor-like, C-terminal domain"/>
    <property type="match status" value="1"/>
</dbReference>
<evidence type="ECO:0000259" key="3">
    <source>
        <dbReference type="PROSITE" id="PS50977"/>
    </source>
</evidence>
<protein>
    <submittedName>
        <fullName evidence="4">DNA-binding transcriptional regulator, AcrR family</fullName>
    </submittedName>
</protein>
<keyword evidence="1 2" id="KW-0238">DNA-binding</keyword>
<dbReference type="EMBL" id="FQXD01000004">
    <property type="protein sequence ID" value="SHH11981.1"/>
    <property type="molecule type" value="Genomic_DNA"/>
</dbReference>
<evidence type="ECO:0000313" key="4">
    <source>
        <dbReference type="EMBL" id="SHH11981.1"/>
    </source>
</evidence>
<evidence type="ECO:0000256" key="1">
    <source>
        <dbReference type="ARBA" id="ARBA00023125"/>
    </source>
</evidence>
<dbReference type="GO" id="GO:0000976">
    <property type="term" value="F:transcription cis-regulatory region binding"/>
    <property type="evidence" value="ECO:0007669"/>
    <property type="project" value="TreeGrafter"/>
</dbReference>
<feature type="domain" description="HTH tetR-type" evidence="3">
    <location>
        <begin position="10"/>
        <end position="70"/>
    </location>
</feature>
<dbReference type="Proteomes" id="UP000184079">
    <property type="component" value="Unassembled WGS sequence"/>
</dbReference>
<sequence length="189" mass="22466">MVARKTVSKELTREMILEAANDLFVKKGYQHVSMRQIATKLNYSHGSLYYHFKNKAELFFAVVENHFQLLDERMFAIQRKELSNEEKLKHLMQDYIAFGLTHQSHYEIMFLIKDEDVRTFTEEAPMKAYQRFAHFVAAWSSKALSIQVIWSMFLSLHGFVTHYIRHVNNYEDVEAMAKRHVSLLLQWTK</sequence>